<evidence type="ECO:0000256" key="1">
    <source>
        <dbReference type="SAM" id="MobiDB-lite"/>
    </source>
</evidence>
<sequence>MNASVYAACAARYGSDPNSRPFSTNRTSPLTETLQPAHFLAGAFQLQHNLSKPQARHPVPPLLVRVAGSHKYPYTAAPPPRPRPTARASKHNHISTFPKWAKGATRARPLSFLGDNDGPNTMLSHASTSADQSMARRRAEAARKIDDIMSNLNG</sequence>
<proteinExistence type="predicted"/>
<keyword evidence="3" id="KW-1185">Reference proteome</keyword>
<dbReference type="RefSeq" id="XP_060387093.1">
    <property type="nucleotide sequence ID" value="XM_060518460.1"/>
</dbReference>
<reference evidence="2 3" key="1">
    <citation type="submission" date="2016-10" db="EMBL/GenBank/DDBJ databases">
        <title>The genome sequence of Colletotrichum fioriniae PJ7.</title>
        <authorList>
            <person name="Baroncelli R."/>
        </authorList>
    </citation>
    <scope>NUCLEOTIDE SEQUENCE [LARGE SCALE GENOMIC DNA]</scope>
    <source>
        <strain evidence="2 3">Tom-12</strain>
    </source>
</reference>
<accession>A0ABQ9RPH4</accession>
<evidence type="ECO:0008006" key="4">
    <source>
        <dbReference type="Google" id="ProtNLM"/>
    </source>
</evidence>
<evidence type="ECO:0000313" key="2">
    <source>
        <dbReference type="EMBL" id="KAK1508636.1"/>
    </source>
</evidence>
<gene>
    <name evidence="2" type="ORF">CTAM01_02422</name>
</gene>
<evidence type="ECO:0000313" key="3">
    <source>
        <dbReference type="Proteomes" id="UP001227543"/>
    </source>
</evidence>
<feature type="region of interest" description="Disordered" evidence="1">
    <location>
        <begin position="72"/>
        <end position="140"/>
    </location>
</feature>
<comment type="caution">
    <text evidence="2">The sequence shown here is derived from an EMBL/GenBank/DDBJ whole genome shotgun (WGS) entry which is preliminary data.</text>
</comment>
<feature type="compositionally biased region" description="Polar residues" evidence="1">
    <location>
        <begin position="118"/>
        <end position="132"/>
    </location>
</feature>
<organism evidence="2 3">
    <name type="scientific">Colletotrichum tamarilloi</name>
    <dbReference type="NCBI Taxonomy" id="1209934"/>
    <lineage>
        <taxon>Eukaryota</taxon>
        <taxon>Fungi</taxon>
        <taxon>Dikarya</taxon>
        <taxon>Ascomycota</taxon>
        <taxon>Pezizomycotina</taxon>
        <taxon>Sordariomycetes</taxon>
        <taxon>Hypocreomycetidae</taxon>
        <taxon>Glomerellales</taxon>
        <taxon>Glomerellaceae</taxon>
        <taxon>Colletotrichum</taxon>
        <taxon>Colletotrichum acutatum species complex</taxon>
    </lineage>
</organism>
<dbReference type="GeneID" id="85402698"/>
<dbReference type="EMBL" id="MLFU01000005">
    <property type="protein sequence ID" value="KAK1508636.1"/>
    <property type="molecule type" value="Genomic_DNA"/>
</dbReference>
<dbReference type="Proteomes" id="UP001227543">
    <property type="component" value="Unassembled WGS sequence"/>
</dbReference>
<name>A0ABQ9RPH4_9PEZI</name>
<protein>
    <recommendedName>
        <fullName evidence="4">Developmental regulatory protein wetA</fullName>
    </recommendedName>
</protein>